<feature type="region of interest" description="Disordered" evidence="1">
    <location>
        <begin position="387"/>
        <end position="416"/>
    </location>
</feature>
<evidence type="ECO:0000256" key="1">
    <source>
        <dbReference type="SAM" id="MobiDB-lite"/>
    </source>
</evidence>
<dbReference type="EMBL" id="BEYU01000085">
    <property type="protein sequence ID" value="GBG30929.1"/>
    <property type="molecule type" value="Genomic_DNA"/>
</dbReference>
<feature type="compositionally biased region" description="Basic residues" evidence="1">
    <location>
        <begin position="387"/>
        <end position="404"/>
    </location>
</feature>
<evidence type="ECO:0000256" key="2">
    <source>
        <dbReference type="SAM" id="Phobius"/>
    </source>
</evidence>
<feature type="transmembrane region" description="Helical" evidence="2">
    <location>
        <begin position="249"/>
        <end position="267"/>
    </location>
</feature>
<reference evidence="3 4" key="1">
    <citation type="submission" date="2017-12" db="EMBL/GenBank/DDBJ databases">
        <title>Sequencing, de novo assembly and annotation of complete genome of a new Thraustochytrid species, strain FCC1311.</title>
        <authorList>
            <person name="Sedici K."/>
            <person name="Godart F."/>
            <person name="Aiese Cigliano R."/>
            <person name="Sanseverino W."/>
            <person name="Barakat M."/>
            <person name="Ortet P."/>
            <person name="Marechal E."/>
            <person name="Cagnac O."/>
            <person name="Amato A."/>
        </authorList>
    </citation>
    <scope>NUCLEOTIDE SEQUENCE [LARGE SCALE GENOMIC DNA]</scope>
</reference>
<keyword evidence="4" id="KW-1185">Reference proteome</keyword>
<proteinExistence type="predicted"/>
<sequence>MANMKALHAALTTAALVNALWTVRVDLRYFYGWQGGAWMFKFTHWSLTATLAFLLVSFADVLTGYGLLAAPRRWCLLTSSVLAFAVDFGFFGFIFPKRLKEKDRVEPILTVTSAHKHAINLLWLLADAGSHPGPWPATPQLFAEVAVFSFVVPVLITAAFYQLAKVVKDETRGVRLLEFVGVPLPEPEEELPLDARKRGNMTAIPGQWIYGSFKHDKLRTLFLLSPVVYGPVTLGLLGVAHLALYEHPVVDIAVLALITGLTPALYLPEVWKHHHVEILDYGREIGAQINNMMIGGKNLTARLLAYFSRIDMPGRREEIAQGVIGFVEMARNLVEMVVADLTEFYEDLDVTLEVFREDLFAQVATFQEGFEVQAEALRARIKDSGMLHRKSHMRRRSSARRSRQRSVSYGEEDETS</sequence>
<gene>
    <name evidence="3" type="ORF">FCC1311_071502</name>
</gene>
<protein>
    <submittedName>
        <fullName evidence="3">Uncharacterized protein</fullName>
    </submittedName>
</protein>
<evidence type="ECO:0000313" key="3">
    <source>
        <dbReference type="EMBL" id="GBG30929.1"/>
    </source>
</evidence>
<dbReference type="InParanoid" id="A0A2R5GKT9"/>
<keyword evidence="2" id="KW-0812">Transmembrane</keyword>
<dbReference type="Proteomes" id="UP000241890">
    <property type="component" value="Unassembled WGS sequence"/>
</dbReference>
<dbReference type="AlphaFoldDB" id="A0A2R5GKT9"/>
<feature type="transmembrane region" description="Helical" evidence="2">
    <location>
        <begin position="141"/>
        <end position="163"/>
    </location>
</feature>
<feature type="transmembrane region" description="Helical" evidence="2">
    <location>
        <begin position="221"/>
        <end position="243"/>
    </location>
</feature>
<keyword evidence="2" id="KW-1133">Transmembrane helix</keyword>
<organism evidence="3 4">
    <name type="scientific">Hondaea fermentalgiana</name>
    <dbReference type="NCBI Taxonomy" id="2315210"/>
    <lineage>
        <taxon>Eukaryota</taxon>
        <taxon>Sar</taxon>
        <taxon>Stramenopiles</taxon>
        <taxon>Bigyra</taxon>
        <taxon>Labyrinthulomycetes</taxon>
        <taxon>Thraustochytrida</taxon>
        <taxon>Thraustochytriidae</taxon>
        <taxon>Hondaea</taxon>
    </lineage>
</organism>
<accession>A0A2R5GKT9</accession>
<feature type="transmembrane region" description="Helical" evidence="2">
    <location>
        <begin position="43"/>
        <end position="62"/>
    </location>
</feature>
<name>A0A2R5GKT9_9STRA</name>
<feature type="transmembrane region" description="Helical" evidence="2">
    <location>
        <begin position="74"/>
        <end position="95"/>
    </location>
</feature>
<comment type="caution">
    <text evidence="3">The sequence shown here is derived from an EMBL/GenBank/DDBJ whole genome shotgun (WGS) entry which is preliminary data.</text>
</comment>
<evidence type="ECO:0000313" key="4">
    <source>
        <dbReference type="Proteomes" id="UP000241890"/>
    </source>
</evidence>
<keyword evidence="2" id="KW-0472">Membrane</keyword>